<evidence type="ECO:0000313" key="1">
    <source>
        <dbReference type="EMBL" id="GAA5514768.1"/>
    </source>
</evidence>
<protein>
    <recommendedName>
        <fullName evidence="3">Tail assembly chaperone</fullName>
    </recommendedName>
</protein>
<dbReference type="RefSeq" id="WP_345467872.1">
    <property type="nucleotide sequence ID" value="NZ_BAABRP010000024.1"/>
</dbReference>
<proteinExistence type="predicted"/>
<dbReference type="EMBL" id="BAABRP010000024">
    <property type="protein sequence ID" value="GAA5514768.1"/>
    <property type="molecule type" value="Genomic_DNA"/>
</dbReference>
<keyword evidence="2" id="KW-1185">Reference proteome</keyword>
<evidence type="ECO:0000313" key="2">
    <source>
        <dbReference type="Proteomes" id="UP001401887"/>
    </source>
</evidence>
<gene>
    <name evidence="1" type="ORF">Dcar01_03529</name>
</gene>
<reference evidence="1 2" key="1">
    <citation type="submission" date="2024-02" db="EMBL/GenBank/DDBJ databases">
        <title>Deinococcus carri NBRC 110142.</title>
        <authorList>
            <person name="Ichikawa N."/>
            <person name="Katano-Makiyama Y."/>
            <person name="Hidaka K."/>
        </authorList>
    </citation>
    <scope>NUCLEOTIDE SEQUENCE [LARGE SCALE GENOMIC DNA]</scope>
    <source>
        <strain evidence="1 2">NBRC 110142</strain>
    </source>
</reference>
<sequence length="122" mass="13505">MTDRTKSALAVLGQPDRKFAYDLGGVPVPYLALSNKELDLIDAIPTATPEGLDDAEMLDFLREKRWLESEAAYHMLCKRLGTKGPQSVEEVHDLLNADLFYPWVNSLMRGDKGEPVGATDSP</sequence>
<evidence type="ECO:0008006" key="3">
    <source>
        <dbReference type="Google" id="ProtNLM"/>
    </source>
</evidence>
<accession>A0ABP9WBS2</accession>
<organism evidence="1 2">
    <name type="scientific">Deinococcus carri</name>
    <dbReference type="NCBI Taxonomy" id="1211323"/>
    <lineage>
        <taxon>Bacteria</taxon>
        <taxon>Thermotogati</taxon>
        <taxon>Deinococcota</taxon>
        <taxon>Deinococci</taxon>
        <taxon>Deinococcales</taxon>
        <taxon>Deinococcaceae</taxon>
        <taxon>Deinococcus</taxon>
    </lineage>
</organism>
<comment type="caution">
    <text evidence="1">The sequence shown here is derived from an EMBL/GenBank/DDBJ whole genome shotgun (WGS) entry which is preliminary data.</text>
</comment>
<dbReference type="Proteomes" id="UP001401887">
    <property type="component" value="Unassembled WGS sequence"/>
</dbReference>
<name>A0ABP9WBS2_9DEIO</name>